<organism evidence="2 3">
    <name type="scientific">Nocardia jiangsuensis</name>
    <dbReference type="NCBI Taxonomy" id="1691563"/>
    <lineage>
        <taxon>Bacteria</taxon>
        <taxon>Bacillati</taxon>
        <taxon>Actinomycetota</taxon>
        <taxon>Actinomycetes</taxon>
        <taxon>Mycobacteriales</taxon>
        <taxon>Nocardiaceae</taxon>
        <taxon>Nocardia</taxon>
    </lineage>
</organism>
<proteinExistence type="predicted"/>
<evidence type="ECO:0008006" key="4">
    <source>
        <dbReference type="Google" id="ProtNLM"/>
    </source>
</evidence>
<gene>
    <name evidence="2" type="ORF">ACFO0B_03110</name>
</gene>
<feature type="region of interest" description="Disordered" evidence="1">
    <location>
        <begin position="194"/>
        <end position="218"/>
    </location>
</feature>
<reference evidence="3" key="1">
    <citation type="journal article" date="2019" name="Int. J. Syst. Evol. Microbiol.">
        <title>The Global Catalogue of Microorganisms (GCM) 10K type strain sequencing project: providing services to taxonomists for standard genome sequencing and annotation.</title>
        <authorList>
            <consortium name="The Broad Institute Genomics Platform"/>
            <consortium name="The Broad Institute Genome Sequencing Center for Infectious Disease"/>
            <person name="Wu L."/>
            <person name="Ma J."/>
        </authorList>
    </citation>
    <scope>NUCLEOTIDE SEQUENCE [LARGE SCALE GENOMIC DNA]</scope>
    <source>
        <strain evidence="3">CGMCC 4.7330</strain>
    </source>
</reference>
<dbReference type="RefSeq" id="WP_378610738.1">
    <property type="nucleotide sequence ID" value="NZ_JBHSAX010000003.1"/>
</dbReference>
<comment type="caution">
    <text evidence="2">The sequence shown here is derived from an EMBL/GenBank/DDBJ whole genome shotgun (WGS) entry which is preliminary data.</text>
</comment>
<name>A0ABV8DLR2_9NOCA</name>
<evidence type="ECO:0000256" key="1">
    <source>
        <dbReference type="SAM" id="MobiDB-lite"/>
    </source>
</evidence>
<feature type="compositionally biased region" description="Low complexity" evidence="1">
    <location>
        <begin position="198"/>
        <end position="211"/>
    </location>
</feature>
<keyword evidence="3" id="KW-1185">Reference proteome</keyword>
<protein>
    <recommendedName>
        <fullName evidence="4">Diacylglycerol O-acyltransferase</fullName>
    </recommendedName>
</protein>
<evidence type="ECO:0000313" key="3">
    <source>
        <dbReference type="Proteomes" id="UP001595696"/>
    </source>
</evidence>
<evidence type="ECO:0000313" key="2">
    <source>
        <dbReference type="EMBL" id="MFC3960973.1"/>
    </source>
</evidence>
<dbReference type="EMBL" id="JBHSAX010000003">
    <property type="protein sequence ID" value="MFC3960973.1"/>
    <property type="molecule type" value="Genomic_DNA"/>
</dbReference>
<accession>A0ABV8DLR2</accession>
<dbReference type="Proteomes" id="UP001595696">
    <property type="component" value="Unassembled WGS sequence"/>
</dbReference>
<sequence length="443" mass="47116">MDRVAGADESYLLAERLFGMAAPIQYAWIFPAEPDPAALARFGDQLAAGLLSRKVVPAVVPFARHRWVRSPHPPVLRIEPEPVPDGEIGAWADRTLRTADLDPAAGRGWQLVGTHTVSGKFVLSLLISHMVTDGQGLYKAFAAAHAGTSMSGLPTEDQVRGWPRVRADLKDSRTALAEAASSARVIGTELWRQRRAAEPGAKPAAAKAAPRSGTGESGSTLAIVDVDRHAWTAAATAAGGTGATLFTALLGGLVRRSGYPIASDGLLKVCIAVSNREDGDDRANASGGVWIRVPGEIGPDAGLAEIRALSKQAFIEYRTRDDTLTENLQPVVRLLPKAVIRKLMRAVPGPDTTVSNLGAAPDSALEIGGQRAESFAIRAIMQGQSAAERRRQGPAIAAWAVEYDDKITLTFFGIDPDHFGDAEQLRKAIATELDSWGLAGTHW</sequence>